<dbReference type="Pfam" id="PF16244">
    <property type="entry name" value="DUF4901"/>
    <property type="match status" value="2"/>
</dbReference>
<sequence>MNKLMEKLQGFLPVRAYDQVSEYEDEIFDIYDTSTDEVIGSYSLNEKGELVSYSLVDDAPEGTLKKEELTEIAKKFVDTFFPGQQEYEFSGILDLDNPYMVTYEKRDEKYGLFIHSTGFTITISTSGQIMSFYSTDEDYEIRYADIVVSEEEALETYIEGLDFELNIQQFDHEVYKNGDNNYHLSYSVIEQVMEIPVDGSVSPSIREEYPTDLTIVKRESPDQDVYELVGLTSDYTLLDKQVVDGKRIEVWSKQVSVDSYSFDMEEESNHVVRLCFDEKTGCLLHVKNGEEHDNSGEEIGLENAQERAMSLLFKQFPDAHERFRLEVFETENDKFDDVFEDDIEEIEGEEAFELEEDVDEDGIFDEELHDWDEVYIEVEETYTFYVHLFHQGLRVTNHVTIIQVGRYTGNITHFNLDVPSLELYNNLPIKPDISVDEAKEIYKRHLKMERMFIREYDEDGQSIYTLAYVADFPDTVGHVRAIDATSGKAMYVDVGDATFIR</sequence>
<dbReference type="Proteomes" id="UP001597227">
    <property type="component" value="Unassembled WGS sequence"/>
</dbReference>
<organism evidence="2 3">
    <name type="scientific">Fredinandcohnia salidurans</name>
    <dbReference type="NCBI Taxonomy" id="2595041"/>
    <lineage>
        <taxon>Bacteria</taxon>
        <taxon>Bacillati</taxon>
        <taxon>Bacillota</taxon>
        <taxon>Bacilli</taxon>
        <taxon>Bacillales</taxon>
        <taxon>Bacillaceae</taxon>
        <taxon>Fredinandcohnia</taxon>
    </lineage>
</organism>
<dbReference type="RefSeq" id="WP_388034819.1">
    <property type="nucleotide sequence ID" value="NZ_JBHUEK010000004.1"/>
</dbReference>
<evidence type="ECO:0000313" key="2">
    <source>
        <dbReference type="EMBL" id="MFD1777495.1"/>
    </source>
</evidence>
<keyword evidence="3" id="KW-1185">Reference proteome</keyword>
<feature type="domain" description="YcdB/YcdC repeated" evidence="1">
    <location>
        <begin position="222"/>
        <end position="336"/>
    </location>
</feature>
<proteinExistence type="predicted"/>
<gene>
    <name evidence="2" type="ORF">ACFSFW_02210</name>
</gene>
<evidence type="ECO:0000259" key="1">
    <source>
        <dbReference type="Pfam" id="PF16244"/>
    </source>
</evidence>
<dbReference type="EMBL" id="JBHUEK010000004">
    <property type="protein sequence ID" value="MFD1777495.1"/>
    <property type="molecule type" value="Genomic_DNA"/>
</dbReference>
<comment type="caution">
    <text evidence="2">The sequence shown here is derived from an EMBL/GenBank/DDBJ whole genome shotgun (WGS) entry which is preliminary data.</text>
</comment>
<reference evidence="3" key="1">
    <citation type="journal article" date="2019" name="Int. J. Syst. Evol. Microbiol.">
        <title>The Global Catalogue of Microorganisms (GCM) 10K type strain sequencing project: providing services to taxonomists for standard genome sequencing and annotation.</title>
        <authorList>
            <consortium name="The Broad Institute Genomics Platform"/>
            <consortium name="The Broad Institute Genome Sequencing Center for Infectious Disease"/>
            <person name="Wu L."/>
            <person name="Ma J."/>
        </authorList>
    </citation>
    <scope>NUCLEOTIDE SEQUENCE [LARGE SCALE GENOMIC DNA]</scope>
    <source>
        <strain evidence="3">CCUG 15531</strain>
    </source>
</reference>
<evidence type="ECO:0000313" key="3">
    <source>
        <dbReference type="Proteomes" id="UP001597227"/>
    </source>
</evidence>
<protein>
    <submittedName>
        <fullName evidence="2">YcdB/YcdC domain-containing protein</fullName>
    </submittedName>
</protein>
<feature type="domain" description="YcdB/YcdC repeated" evidence="1">
    <location>
        <begin position="42"/>
        <end position="134"/>
    </location>
</feature>
<accession>A0ABW4MI30</accession>
<name>A0ABW4MI30_9BACI</name>
<dbReference type="InterPro" id="IPR032599">
    <property type="entry name" value="YcdB/YcdC_rep_domain"/>
</dbReference>